<dbReference type="Gene3D" id="2.40.50.100">
    <property type="match status" value="1"/>
</dbReference>
<accession>A0A1S2N5S7</accession>
<dbReference type="PANTHER" id="PTHR30469">
    <property type="entry name" value="MULTIDRUG RESISTANCE PROTEIN MDTA"/>
    <property type="match status" value="1"/>
</dbReference>
<dbReference type="EMBL" id="JRYB01000001">
    <property type="protein sequence ID" value="OIJ40436.1"/>
    <property type="molecule type" value="Genomic_DNA"/>
</dbReference>
<gene>
    <name evidence="3" type="ORF">LO55_1777</name>
</gene>
<dbReference type="Gene3D" id="2.40.30.170">
    <property type="match status" value="1"/>
</dbReference>
<dbReference type="Gene3D" id="1.10.287.470">
    <property type="entry name" value="Helix hairpin bin"/>
    <property type="match status" value="1"/>
</dbReference>
<dbReference type="Pfam" id="PF25975">
    <property type="entry name" value="CzcB_C"/>
    <property type="match status" value="1"/>
</dbReference>
<evidence type="ECO:0000313" key="4">
    <source>
        <dbReference type="Proteomes" id="UP000180246"/>
    </source>
</evidence>
<name>A0A1S2N5S7_9BURK</name>
<comment type="similarity">
    <text evidence="1">Belongs to the membrane fusion protein (MFP) (TC 8.A.1) family.</text>
</comment>
<dbReference type="AlphaFoldDB" id="A0A1S2N5S7"/>
<dbReference type="InterPro" id="IPR058649">
    <property type="entry name" value="CzcB_C"/>
</dbReference>
<evidence type="ECO:0000256" key="1">
    <source>
        <dbReference type="ARBA" id="ARBA00009477"/>
    </source>
</evidence>
<protein>
    <submittedName>
        <fullName evidence="3">Efflux transporter, RND family, MFP subunit</fullName>
    </submittedName>
</protein>
<organism evidence="3 4">
    <name type="scientific">Massilia timonae</name>
    <dbReference type="NCBI Taxonomy" id="47229"/>
    <lineage>
        <taxon>Bacteria</taxon>
        <taxon>Pseudomonadati</taxon>
        <taxon>Pseudomonadota</taxon>
        <taxon>Betaproteobacteria</taxon>
        <taxon>Burkholderiales</taxon>
        <taxon>Oxalobacteraceae</taxon>
        <taxon>Telluria group</taxon>
        <taxon>Massilia</taxon>
    </lineage>
</organism>
<evidence type="ECO:0000313" key="3">
    <source>
        <dbReference type="EMBL" id="OIJ40436.1"/>
    </source>
</evidence>
<dbReference type="InterPro" id="IPR006143">
    <property type="entry name" value="RND_pump_MFP"/>
</dbReference>
<dbReference type="Proteomes" id="UP000180246">
    <property type="component" value="Unassembled WGS sequence"/>
</dbReference>
<dbReference type="GO" id="GO:0015562">
    <property type="term" value="F:efflux transmembrane transporter activity"/>
    <property type="evidence" value="ECO:0007669"/>
    <property type="project" value="TreeGrafter"/>
</dbReference>
<dbReference type="GO" id="GO:1990281">
    <property type="term" value="C:efflux pump complex"/>
    <property type="evidence" value="ECO:0007669"/>
    <property type="project" value="TreeGrafter"/>
</dbReference>
<dbReference type="PANTHER" id="PTHR30469:SF15">
    <property type="entry name" value="HLYD FAMILY OF SECRETION PROTEINS"/>
    <property type="match status" value="1"/>
</dbReference>
<feature type="domain" description="CzcB-like C-terminal circularly permuted SH3-like" evidence="2">
    <location>
        <begin position="305"/>
        <end position="365"/>
    </location>
</feature>
<sequence>MSPMHPRPRFLFPTPTRRLLAVGAGAAAALAAGWLALARQPADDASPAPVRPALTVTLEQPRLLRWEQAIEAHGAIEPWQELVIGARTSGLPLAEVRVEVGDTVRRGALLARFDAALPRLDAAQLEAALAQARASARNAAAVRERMRKLAASGAVSHQDVQLAETEADTSAAQVALAQAQLEAKRLLLAYAEVRADDDGVVSARTATPGAVANPGDELFRIIRRHRLEWRGELAPSQLRQVRAGQRVVLALPGGGVAPAVVRQEAPRLDPRTRLATVYADIGAGSAARAGMYASGRIGLGSSAAVTVGAHSVVVRDGRSWIFVADAGVARALAVTVGRRQGERSEILSPLPPGARVVGQGAAFLKDGDRVHIAPARTAASAGGARS</sequence>
<evidence type="ECO:0000259" key="2">
    <source>
        <dbReference type="Pfam" id="PF25975"/>
    </source>
</evidence>
<dbReference type="SUPFAM" id="SSF111369">
    <property type="entry name" value="HlyD-like secretion proteins"/>
    <property type="match status" value="1"/>
</dbReference>
<dbReference type="Gene3D" id="2.40.420.20">
    <property type="match status" value="1"/>
</dbReference>
<comment type="caution">
    <text evidence="3">The sequence shown here is derived from an EMBL/GenBank/DDBJ whole genome shotgun (WGS) entry which is preliminary data.</text>
</comment>
<proteinExistence type="inferred from homology"/>
<reference evidence="3 4" key="1">
    <citation type="submission" date="2014-10" db="EMBL/GenBank/DDBJ databases">
        <authorList>
            <person name="Seo M.-J."/>
            <person name="Seok Y.J."/>
            <person name="Cha I.-T."/>
        </authorList>
    </citation>
    <scope>NUCLEOTIDE SEQUENCE [LARGE SCALE GENOMIC DNA]</scope>
    <source>
        <strain evidence="3 4">NEU</strain>
    </source>
</reference>
<dbReference type="NCBIfam" id="TIGR01730">
    <property type="entry name" value="RND_mfp"/>
    <property type="match status" value="1"/>
</dbReference>